<dbReference type="SUPFAM" id="SSF51430">
    <property type="entry name" value="NAD(P)-linked oxidoreductase"/>
    <property type="match status" value="1"/>
</dbReference>
<name>A0AAE6YH08_STRAT</name>
<keyword evidence="1" id="KW-0560">Oxidoreductase</keyword>
<dbReference type="CDD" id="cd19088">
    <property type="entry name" value="AKR_AKR13B1"/>
    <property type="match status" value="1"/>
</dbReference>
<dbReference type="InterPro" id="IPR036812">
    <property type="entry name" value="NAD(P)_OxRdtase_dom_sf"/>
</dbReference>
<reference evidence="3 4" key="1">
    <citation type="submission" date="2020-03" db="EMBL/GenBank/DDBJ databases">
        <title>Is there a link between lipid content and antibiotic production in Streptomyces?</title>
        <authorList>
            <person name="David M."/>
            <person name="Lejeune C."/>
            <person name="Abreu S."/>
            <person name="Thibessard A."/>
            <person name="Leblond P."/>
            <person name="Chaminade P."/>
            <person name="Virolle M.-J."/>
        </authorList>
    </citation>
    <scope>NUCLEOTIDE SEQUENCE [LARGE SCALE GENOMIC DNA]</scope>
    <source>
        <strain evidence="3 4">DSM 41481</strain>
    </source>
</reference>
<dbReference type="InterPro" id="IPR020471">
    <property type="entry name" value="AKR"/>
</dbReference>
<evidence type="ECO:0000259" key="2">
    <source>
        <dbReference type="Pfam" id="PF00248"/>
    </source>
</evidence>
<dbReference type="InterPro" id="IPR023210">
    <property type="entry name" value="NADP_OxRdtase_dom"/>
</dbReference>
<dbReference type="Gene3D" id="3.20.20.100">
    <property type="entry name" value="NADP-dependent oxidoreductase domain"/>
    <property type="match status" value="1"/>
</dbReference>
<proteinExistence type="predicted"/>
<gene>
    <name evidence="3" type="ORF">HCX60_01335</name>
</gene>
<dbReference type="Proteomes" id="UP000502504">
    <property type="component" value="Chromosome"/>
</dbReference>
<dbReference type="EMBL" id="CP050692">
    <property type="protein sequence ID" value="QIT48674.1"/>
    <property type="molecule type" value="Genomic_DNA"/>
</dbReference>
<evidence type="ECO:0000313" key="3">
    <source>
        <dbReference type="EMBL" id="QIT48674.1"/>
    </source>
</evidence>
<sequence length="287" mass="30456">MGVTTQRWALGGDLDVARIGYGAMKLTGWPRGERPDRDTALAVLRRAVELGVNHIDTSHYYARDGVAANELIREALHPYPDGLVIATKVGALVEGPDIALPDAAKTGLTPDNLRRGVEANLLSLGVDRLDLVNLRMGDLERAGTSLAGPLETLLALREEGLIRHLGVSNVTAEEFAQAREVAPIACVQNLYNLARRDDDPLIDTCAEAGIAYVPFFPVGGFQPVTAEHLDGIAARHHASVPQVALAWLLARSPNVLLIPGTGSVGHLEENVAAGELTLSAEDIAALG</sequence>
<dbReference type="PRINTS" id="PR00069">
    <property type="entry name" value="ALDKETRDTASE"/>
</dbReference>
<dbReference type="InterPro" id="IPR050523">
    <property type="entry name" value="AKR_Detox_Biosynth"/>
</dbReference>
<accession>A0AAE6YH08</accession>
<evidence type="ECO:0000256" key="1">
    <source>
        <dbReference type="ARBA" id="ARBA00023002"/>
    </source>
</evidence>
<dbReference type="GO" id="GO:0016491">
    <property type="term" value="F:oxidoreductase activity"/>
    <property type="evidence" value="ECO:0007669"/>
    <property type="project" value="UniProtKB-KW"/>
</dbReference>
<evidence type="ECO:0000313" key="4">
    <source>
        <dbReference type="Proteomes" id="UP000502504"/>
    </source>
</evidence>
<organism evidence="3 4">
    <name type="scientific">Streptomyces antibioticus</name>
    <dbReference type="NCBI Taxonomy" id="1890"/>
    <lineage>
        <taxon>Bacteria</taxon>
        <taxon>Bacillati</taxon>
        <taxon>Actinomycetota</taxon>
        <taxon>Actinomycetes</taxon>
        <taxon>Kitasatosporales</taxon>
        <taxon>Streptomycetaceae</taxon>
        <taxon>Streptomyces</taxon>
    </lineage>
</organism>
<dbReference type="Pfam" id="PF00248">
    <property type="entry name" value="Aldo_ket_red"/>
    <property type="match status" value="1"/>
</dbReference>
<dbReference type="PANTHER" id="PTHR43364:SF4">
    <property type="entry name" value="NAD(P)-LINKED OXIDOREDUCTASE SUPERFAMILY PROTEIN"/>
    <property type="match status" value="1"/>
</dbReference>
<dbReference type="AlphaFoldDB" id="A0AAE6YH08"/>
<feature type="domain" description="NADP-dependent oxidoreductase" evidence="2">
    <location>
        <begin position="18"/>
        <end position="286"/>
    </location>
</feature>
<dbReference type="PANTHER" id="PTHR43364">
    <property type="entry name" value="NADH-SPECIFIC METHYLGLYOXAL REDUCTASE-RELATED"/>
    <property type="match status" value="1"/>
</dbReference>
<dbReference type="NCBIfam" id="NF007695">
    <property type="entry name" value="PRK10376.1"/>
    <property type="match status" value="1"/>
</dbReference>
<protein>
    <submittedName>
        <fullName evidence="3">Oxidoreductase</fullName>
    </submittedName>
</protein>